<dbReference type="PANTHER" id="PTHR45867:SF3">
    <property type="entry name" value="ACID PHOSPHATASE TYPE 7"/>
    <property type="match status" value="1"/>
</dbReference>
<reference evidence="8 9" key="1">
    <citation type="submission" date="2019-01" db="EMBL/GenBank/DDBJ databases">
        <title>A draft genome assembly of the solar-powered sea slug Elysia chlorotica.</title>
        <authorList>
            <person name="Cai H."/>
            <person name="Li Q."/>
            <person name="Fang X."/>
            <person name="Li J."/>
            <person name="Curtis N.E."/>
            <person name="Altenburger A."/>
            <person name="Shibata T."/>
            <person name="Feng M."/>
            <person name="Maeda T."/>
            <person name="Schwartz J.A."/>
            <person name="Shigenobu S."/>
            <person name="Lundholm N."/>
            <person name="Nishiyama T."/>
            <person name="Yang H."/>
            <person name="Hasebe M."/>
            <person name="Li S."/>
            <person name="Pierce S.K."/>
            <person name="Wang J."/>
        </authorList>
    </citation>
    <scope>NUCLEOTIDE SEQUENCE [LARGE SCALE GENOMIC DNA]</scope>
    <source>
        <strain evidence="8">EC2010</strain>
        <tissue evidence="8">Whole organism of an adult</tissue>
    </source>
</reference>
<comment type="caution">
    <text evidence="8">The sequence shown here is derived from an EMBL/GenBank/DDBJ whole genome shotgun (WGS) entry which is preliminary data.</text>
</comment>
<dbReference type="InterPro" id="IPR041792">
    <property type="entry name" value="MPP_PAP"/>
</dbReference>
<comment type="catalytic activity">
    <reaction evidence="3">
        <text>a phosphate monoester + H2O = an alcohol + phosphate</text>
        <dbReference type="Rhea" id="RHEA:15017"/>
        <dbReference type="ChEBI" id="CHEBI:15377"/>
        <dbReference type="ChEBI" id="CHEBI:30879"/>
        <dbReference type="ChEBI" id="CHEBI:43474"/>
        <dbReference type="ChEBI" id="CHEBI:67140"/>
        <dbReference type="EC" id="3.1.3.2"/>
    </reaction>
</comment>
<dbReference type="InterPro" id="IPR008963">
    <property type="entry name" value="Purple_acid_Pase-like_N"/>
</dbReference>
<dbReference type="SUPFAM" id="SSF49363">
    <property type="entry name" value="Purple acid phosphatase, N-terminal domain"/>
    <property type="match status" value="1"/>
</dbReference>
<dbReference type="SUPFAM" id="SSF56300">
    <property type="entry name" value="Metallo-dependent phosphatases"/>
    <property type="match status" value="1"/>
</dbReference>
<dbReference type="EMBL" id="RQTK01001962">
    <property type="protein sequence ID" value="RUS68863.1"/>
    <property type="molecule type" value="Genomic_DNA"/>
</dbReference>
<organism evidence="8 9">
    <name type="scientific">Elysia chlorotica</name>
    <name type="common">Eastern emerald elysia</name>
    <name type="synonym">Sea slug</name>
    <dbReference type="NCBI Taxonomy" id="188477"/>
    <lineage>
        <taxon>Eukaryota</taxon>
        <taxon>Metazoa</taxon>
        <taxon>Spiralia</taxon>
        <taxon>Lophotrochozoa</taxon>
        <taxon>Mollusca</taxon>
        <taxon>Gastropoda</taxon>
        <taxon>Heterobranchia</taxon>
        <taxon>Euthyneura</taxon>
        <taxon>Panpulmonata</taxon>
        <taxon>Sacoglossa</taxon>
        <taxon>Placobranchoidea</taxon>
        <taxon>Plakobranchidae</taxon>
        <taxon>Elysia</taxon>
    </lineage>
</organism>
<dbReference type="Pfam" id="PF14008">
    <property type="entry name" value="Metallophos_C"/>
    <property type="match status" value="1"/>
</dbReference>
<keyword evidence="1 3" id="KW-0732">Signal</keyword>
<dbReference type="Gene3D" id="3.60.21.10">
    <property type="match status" value="1"/>
</dbReference>
<evidence type="ECO:0000256" key="1">
    <source>
        <dbReference type="ARBA" id="ARBA00022729"/>
    </source>
</evidence>
<dbReference type="InterPro" id="IPR025733">
    <property type="entry name" value="PAPs_C"/>
</dbReference>
<dbReference type="STRING" id="188477.A0A3S0Z410"/>
<dbReference type="Pfam" id="PF16656">
    <property type="entry name" value="Pur_ac_phosph_N"/>
    <property type="match status" value="1"/>
</dbReference>
<evidence type="ECO:0000259" key="5">
    <source>
        <dbReference type="Pfam" id="PF00149"/>
    </source>
</evidence>
<feature type="domain" description="Purple acid phosphatase C-terminal" evidence="6">
    <location>
        <begin position="375"/>
        <end position="436"/>
    </location>
</feature>
<feature type="transmembrane region" description="Helical" evidence="4">
    <location>
        <begin position="492"/>
        <end position="509"/>
    </location>
</feature>
<dbReference type="CDD" id="cd00839">
    <property type="entry name" value="MPP_PAPs"/>
    <property type="match status" value="1"/>
</dbReference>
<dbReference type="InterPro" id="IPR004843">
    <property type="entry name" value="Calcineurin-like_PHP"/>
</dbReference>
<dbReference type="GO" id="GO:0046872">
    <property type="term" value="F:metal ion binding"/>
    <property type="evidence" value="ECO:0007669"/>
    <property type="project" value="InterPro"/>
</dbReference>
<evidence type="ECO:0000259" key="6">
    <source>
        <dbReference type="Pfam" id="PF14008"/>
    </source>
</evidence>
<comment type="similarity">
    <text evidence="3">Belongs to the metallophosphoesterase superfamily. Purple acid phosphatase family.</text>
</comment>
<keyword evidence="2" id="KW-0325">Glycoprotein</keyword>
<dbReference type="Gene3D" id="2.60.40.380">
    <property type="entry name" value="Purple acid phosphatase-like, N-terminal"/>
    <property type="match status" value="1"/>
</dbReference>
<gene>
    <name evidence="8" type="ORF">EGW08_023374</name>
</gene>
<dbReference type="AlphaFoldDB" id="A0A3S0Z410"/>
<dbReference type="OrthoDB" id="45007at2759"/>
<keyword evidence="9" id="KW-1185">Reference proteome</keyword>
<feature type="chain" id="PRO_5018382858" description="Purple acid phosphatase" evidence="3">
    <location>
        <begin position="26"/>
        <end position="520"/>
    </location>
</feature>
<feature type="domain" description="Purple acid phosphatase N-terminal" evidence="7">
    <location>
        <begin position="48"/>
        <end position="138"/>
    </location>
</feature>
<name>A0A3S0Z410_ELYCH</name>
<feature type="domain" description="Calcineurin-like phosphoesterase" evidence="5">
    <location>
        <begin position="151"/>
        <end position="354"/>
    </location>
</feature>
<sequence>MRSNEKTLLLPLVFGVLSCLCPVLPKTRPGHFISRRALVNQDQDSSLPEQIHLSLGSQSNDVTVVWSSSVGGQGSVDYGTSLDNLASKSTSSVVQLGQNSEQAARFIHRAELKNLEPGGHYVYRVSGVSGSKSDVFAFDVPHQQPHRPDVFLVVADLGLRTKSLQFLVHEVLNYKDKYEAVFHIGDIAYNLDYEGGNLGDEYMKRIQKFTSRVPYMTTPGDHEREMTQGKDTFYHYRHRFSMPNAPWPMTEDSLWYSINIGHTHFISINTESLDPGTDLGMKQLDWLTRDLSEANRHREFQPWIIVMGHKPMYCTKSVMEQLCDKETSPIRDVLEDLFYENGVDVYFSGHKHCYERSWPLYKGRVFQKNYINPMAPVYVIIGSMGYEYLVDLQKSDPYWLAFASADRSKELFGRLIVHNSTSLLWSVHVANTNEEVDKLFVIQKSHGSFGTPGPGAFESKQEEKSIKDNLPLEPFYVVDGREPPWHFQYRQILLSLFVFCMSLFLFLFLRHSRVRKILRL</sequence>
<dbReference type="Pfam" id="PF00149">
    <property type="entry name" value="Metallophos"/>
    <property type="match status" value="1"/>
</dbReference>
<dbReference type="Proteomes" id="UP000271974">
    <property type="component" value="Unassembled WGS sequence"/>
</dbReference>
<dbReference type="InterPro" id="IPR015914">
    <property type="entry name" value="PAPs_N"/>
</dbReference>
<evidence type="ECO:0000256" key="4">
    <source>
        <dbReference type="SAM" id="Phobius"/>
    </source>
</evidence>
<evidence type="ECO:0000313" key="9">
    <source>
        <dbReference type="Proteomes" id="UP000271974"/>
    </source>
</evidence>
<keyword evidence="4" id="KW-0472">Membrane</keyword>
<evidence type="ECO:0000256" key="3">
    <source>
        <dbReference type="RuleBase" id="RU361203"/>
    </source>
</evidence>
<protein>
    <recommendedName>
        <fullName evidence="3">Purple acid phosphatase</fullName>
        <ecNumber evidence="3">3.1.3.2</ecNumber>
    </recommendedName>
</protein>
<evidence type="ECO:0000256" key="2">
    <source>
        <dbReference type="ARBA" id="ARBA00023180"/>
    </source>
</evidence>
<dbReference type="PROSITE" id="PS51257">
    <property type="entry name" value="PROKAR_LIPOPROTEIN"/>
    <property type="match status" value="1"/>
</dbReference>
<keyword evidence="3" id="KW-0378">Hydrolase</keyword>
<keyword evidence="4" id="KW-0812">Transmembrane</keyword>
<evidence type="ECO:0000313" key="8">
    <source>
        <dbReference type="EMBL" id="RUS68863.1"/>
    </source>
</evidence>
<dbReference type="EC" id="3.1.3.2" evidence="3"/>
<feature type="signal peptide" evidence="3">
    <location>
        <begin position="1"/>
        <end position="25"/>
    </location>
</feature>
<proteinExistence type="inferred from homology"/>
<dbReference type="InterPro" id="IPR029052">
    <property type="entry name" value="Metallo-depent_PP-like"/>
</dbReference>
<dbReference type="GO" id="GO:0003993">
    <property type="term" value="F:acid phosphatase activity"/>
    <property type="evidence" value="ECO:0007669"/>
    <property type="project" value="UniProtKB-EC"/>
</dbReference>
<evidence type="ECO:0000259" key="7">
    <source>
        <dbReference type="Pfam" id="PF16656"/>
    </source>
</evidence>
<keyword evidence="4" id="KW-1133">Transmembrane helix</keyword>
<accession>A0A3S0Z410</accession>
<dbReference type="PANTHER" id="PTHR45867">
    <property type="entry name" value="PURPLE ACID PHOSPHATASE"/>
    <property type="match status" value="1"/>
</dbReference>